<evidence type="ECO:0000256" key="6">
    <source>
        <dbReference type="ARBA" id="ARBA00022723"/>
    </source>
</evidence>
<keyword evidence="10" id="KW-0408">Iron</keyword>
<dbReference type="EC" id="1.13.11.1" evidence="5"/>
<evidence type="ECO:0000256" key="5">
    <source>
        <dbReference type="ARBA" id="ARBA00013118"/>
    </source>
</evidence>
<feature type="domain" description="Intradiol ring-cleavage dioxygenases" evidence="11">
    <location>
        <begin position="130"/>
        <end position="158"/>
    </location>
</feature>
<dbReference type="InterPro" id="IPR050770">
    <property type="entry name" value="Intradiol_RC_Dioxygenase"/>
</dbReference>
<dbReference type="PANTHER" id="PTHR33711">
    <property type="entry name" value="DIOXYGENASE, PUTATIVE (AFU_ORTHOLOGUE AFUA_2G02910)-RELATED"/>
    <property type="match status" value="1"/>
</dbReference>
<comment type="pathway">
    <text evidence="3">Aromatic compound metabolism; beta-ketoadipate pathway; 5-oxo-4,5-dihydro-2-furylacetate from catechol: step 1/3.</text>
</comment>
<dbReference type="PROSITE" id="PS00083">
    <property type="entry name" value="INTRADIOL_DIOXYGENAS"/>
    <property type="match status" value="1"/>
</dbReference>
<dbReference type="InterPro" id="IPR012801">
    <property type="entry name" value="Cchol_dOase_prob"/>
</dbReference>
<keyword evidence="8 12" id="KW-0223">Dioxygenase</keyword>
<sequence>MERAEIDALLQRFDQPATEQANPRTRAIVNRLMRDLCYAIEDFDIQPSEFWSAVGLLADAGRSGELGLIVPGLGLEHFLDLRADEAERKAGLLGGTPRTIEGPLYVAGAPLCECEARLDDGTDDGEPLFMRGQVLDSAGQPVPHALVEVWHANSLGNYSYFDQTQSAFNLRRSIRTDDQGRYRFRSIMPCGYSVPPDGPTDRLLRQLGRHGHRPAHVHFFVSAPGFRKLTTQINIQDDPYLWDDFAFGSREGLVPDIQRVSAPEELRQSGVGKPFARIEFNFTLHREAAPVPSSEVSRARAQV</sequence>
<evidence type="ECO:0000313" key="12">
    <source>
        <dbReference type="EMBL" id="OQS38016.1"/>
    </source>
</evidence>
<dbReference type="CDD" id="cd03460">
    <property type="entry name" value="1_2-CTD"/>
    <property type="match status" value="1"/>
</dbReference>
<dbReference type="Proteomes" id="UP000192721">
    <property type="component" value="Unassembled WGS sequence"/>
</dbReference>
<dbReference type="SUPFAM" id="SSF49482">
    <property type="entry name" value="Aromatic compound dioxygenase"/>
    <property type="match status" value="1"/>
</dbReference>
<name>A0A1W0CTC4_9NEIS</name>
<comment type="similarity">
    <text evidence="4">Belongs to the intradiol ring-cleavage dioxygenase family.</text>
</comment>
<dbReference type="Pfam" id="PF04444">
    <property type="entry name" value="Dioxygenase_N"/>
    <property type="match status" value="1"/>
</dbReference>
<evidence type="ECO:0000256" key="9">
    <source>
        <dbReference type="ARBA" id="ARBA00023002"/>
    </source>
</evidence>
<keyword evidence="7" id="KW-0058">Aromatic hydrocarbons catabolism</keyword>
<dbReference type="NCBIfam" id="TIGR02439">
    <property type="entry name" value="catechol_proteo"/>
    <property type="match status" value="1"/>
</dbReference>
<organism evidence="12 13">
    <name type="scientific">Chromobacterium haemolyticum</name>
    <dbReference type="NCBI Taxonomy" id="394935"/>
    <lineage>
        <taxon>Bacteria</taxon>
        <taxon>Pseudomonadati</taxon>
        <taxon>Pseudomonadota</taxon>
        <taxon>Betaproteobacteria</taxon>
        <taxon>Neisseriales</taxon>
        <taxon>Chromobacteriaceae</taxon>
        <taxon>Chromobacterium</taxon>
    </lineage>
</organism>
<gene>
    <name evidence="12" type="ORF">B0T45_13475</name>
</gene>
<evidence type="ECO:0000256" key="4">
    <source>
        <dbReference type="ARBA" id="ARBA00007825"/>
    </source>
</evidence>
<dbReference type="UniPathway" id="UPA00157">
    <property type="reaction ID" value="UER00258"/>
</dbReference>
<dbReference type="GO" id="GO:0018576">
    <property type="term" value="F:catechol 1,2-dioxygenase activity"/>
    <property type="evidence" value="ECO:0007669"/>
    <property type="project" value="UniProtKB-EC"/>
</dbReference>
<dbReference type="InterPro" id="IPR000627">
    <property type="entry name" value="Intradiol_dOase_C"/>
</dbReference>
<dbReference type="GO" id="GO:0042952">
    <property type="term" value="P:beta-ketoadipate pathway"/>
    <property type="evidence" value="ECO:0007669"/>
    <property type="project" value="UniProtKB-UniPathway"/>
</dbReference>
<comment type="caution">
    <text evidence="12">The sequence shown here is derived from an EMBL/GenBank/DDBJ whole genome shotgun (WGS) entry which is preliminary data.</text>
</comment>
<proteinExistence type="inferred from homology"/>
<dbReference type="GO" id="GO:0008199">
    <property type="term" value="F:ferric iron binding"/>
    <property type="evidence" value="ECO:0007669"/>
    <property type="project" value="InterPro"/>
</dbReference>
<evidence type="ECO:0000256" key="2">
    <source>
        <dbReference type="ARBA" id="ARBA00001965"/>
    </source>
</evidence>
<comment type="catalytic activity">
    <reaction evidence="1">
        <text>catechol + O2 = cis,cis-muconate + 2 H(+)</text>
        <dbReference type="Rhea" id="RHEA:23852"/>
        <dbReference type="ChEBI" id="CHEBI:15378"/>
        <dbReference type="ChEBI" id="CHEBI:15379"/>
        <dbReference type="ChEBI" id="CHEBI:18135"/>
        <dbReference type="ChEBI" id="CHEBI:32379"/>
        <dbReference type="EC" id="1.13.11.1"/>
    </reaction>
</comment>
<evidence type="ECO:0000256" key="8">
    <source>
        <dbReference type="ARBA" id="ARBA00022964"/>
    </source>
</evidence>
<keyword evidence="9" id="KW-0560">Oxidoreductase</keyword>
<evidence type="ECO:0000256" key="10">
    <source>
        <dbReference type="ARBA" id="ARBA00023004"/>
    </source>
</evidence>
<keyword evidence="6" id="KW-0479">Metal-binding</keyword>
<dbReference type="Pfam" id="PF00775">
    <property type="entry name" value="Dioxygenase_C"/>
    <property type="match status" value="1"/>
</dbReference>
<dbReference type="GO" id="GO:0019614">
    <property type="term" value="P:catechol-containing compound catabolic process"/>
    <property type="evidence" value="ECO:0007669"/>
    <property type="project" value="InterPro"/>
</dbReference>
<protein>
    <recommendedName>
        <fullName evidence="5">catechol 1,2-dioxygenase</fullName>
        <ecNumber evidence="5">1.13.11.1</ecNumber>
    </recommendedName>
</protein>
<evidence type="ECO:0000259" key="11">
    <source>
        <dbReference type="PROSITE" id="PS00083"/>
    </source>
</evidence>
<dbReference type="RefSeq" id="WP_043634785.1">
    <property type="nucleotide sequence ID" value="NZ_CP109905.1"/>
</dbReference>
<accession>A0A1W0CTC4</accession>
<comment type="cofactor">
    <cofactor evidence="2">
        <name>Fe(3+)</name>
        <dbReference type="ChEBI" id="CHEBI:29034"/>
    </cofactor>
</comment>
<evidence type="ECO:0000256" key="7">
    <source>
        <dbReference type="ARBA" id="ARBA00022797"/>
    </source>
</evidence>
<dbReference type="AlphaFoldDB" id="A0A1W0CTC4"/>
<dbReference type="Gene3D" id="2.60.130.10">
    <property type="entry name" value="Aromatic compound dioxygenase"/>
    <property type="match status" value="1"/>
</dbReference>
<evidence type="ECO:0000256" key="3">
    <source>
        <dbReference type="ARBA" id="ARBA00004957"/>
    </source>
</evidence>
<evidence type="ECO:0000256" key="1">
    <source>
        <dbReference type="ARBA" id="ARBA00001312"/>
    </source>
</evidence>
<dbReference type="PANTHER" id="PTHR33711:SF7">
    <property type="entry name" value="INTRADIOL RING-CLEAVAGE DIOXYGENASES DOMAIN-CONTAINING PROTEIN-RELATED"/>
    <property type="match status" value="1"/>
</dbReference>
<evidence type="ECO:0000313" key="13">
    <source>
        <dbReference type="Proteomes" id="UP000192721"/>
    </source>
</evidence>
<reference evidence="12 13" key="1">
    <citation type="submission" date="2017-02" db="EMBL/GenBank/DDBJ databases">
        <title>Chromobacterium haemolyticum H5244.</title>
        <authorList>
            <person name="Gulvik C.A."/>
        </authorList>
    </citation>
    <scope>NUCLEOTIDE SEQUENCE [LARGE SCALE GENOMIC DNA]</scope>
    <source>
        <strain evidence="12 13">H5244</strain>
    </source>
</reference>
<dbReference type="EMBL" id="MUKV01000017">
    <property type="protein sequence ID" value="OQS38016.1"/>
    <property type="molecule type" value="Genomic_DNA"/>
</dbReference>
<dbReference type="InterPro" id="IPR007535">
    <property type="entry name" value="Catechol_dOase_N"/>
</dbReference>
<dbReference type="InterPro" id="IPR015889">
    <property type="entry name" value="Intradiol_dOase_core"/>
</dbReference>